<proteinExistence type="predicted"/>
<keyword evidence="1" id="KW-0560">Oxidoreductase</keyword>
<dbReference type="InterPro" id="IPR011576">
    <property type="entry name" value="Pyridox_Oxase_N"/>
</dbReference>
<dbReference type="InterPro" id="IPR012349">
    <property type="entry name" value="Split_barrel_FMN-bd"/>
</dbReference>
<dbReference type="RefSeq" id="WP_378612425.1">
    <property type="nucleotide sequence ID" value="NZ_JBHSAX010000013.1"/>
</dbReference>
<gene>
    <name evidence="3" type="ORF">ACFO0B_11735</name>
</gene>
<name>A0ABV8DRE6_9NOCA</name>
<dbReference type="InterPro" id="IPR052019">
    <property type="entry name" value="F420H2_bilvrd_red/Heme_oxyg"/>
</dbReference>
<dbReference type="PANTHER" id="PTHR35176:SF11">
    <property type="entry name" value="PYRIDOXAMINE 5'-PHOSPHATE OXIDASE FAMILY PROTEIN"/>
    <property type="match status" value="1"/>
</dbReference>
<dbReference type="Gene3D" id="2.30.110.10">
    <property type="entry name" value="Electron Transport, Fmn-binding Protein, Chain A"/>
    <property type="match status" value="1"/>
</dbReference>
<evidence type="ECO:0000313" key="4">
    <source>
        <dbReference type="Proteomes" id="UP001595696"/>
    </source>
</evidence>
<feature type="domain" description="Pyridoxamine 5'-phosphate oxidase N-terminal" evidence="2">
    <location>
        <begin position="9"/>
        <end position="97"/>
    </location>
</feature>
<organism evidence="3 4">
    <name type="scientific">Nocardia jiangsuensis</name>
    <dbReference type="NCBI Taxonomy" id="1691563"/>
    <lineage>
        <taxon>Bacteria</taxon>
        <taxon>Bacillati</taxon>
        <taxon>Actinomycetota</taxon>
        <taxon>Actinomycetes</taxon>
        <taxon>Mycobacteriales</taxon>
        <taxon>Nocardiaceae</taxon>
        <taxon>Nocardia</taxon>
    </lineage>
</organism>
<comment type="caution">
    <text evidence="3">The sequence shown here is derived from an EMBL/GenBank/DDBJ whole genome shotgun (WGS) entry which is preliminary data.</text>
</comment>
<reference evidence="4" key="1">
    <citation type="journal article" date="2019" name="Int. J. Syst. Evol. Microbiol.">
        <title>The Global Catalogue of Microorganisms (GCM) 10K type strain sequencing project: providing services to taxonomists for standard genome sequencing and annotation.</title>
        <authorList>
            <consortium name="The Broad Institute Genomics Platform"/>
            <consortium name="The Broad Institute Genome Sequencing Center for Infectious Disease"/>
            <person name="Wu L."/>
            <person name="Ma J."/>
        </authorList>
    </citation>
    <scope>NUCLEOTIDE SEQUENCE [LARGE SCALE GENOMIC DNA]</scope>
    <source>
        <strain evidence="4">CGMCC 4.7330</strain>
    </source>
</reference>
<evidence type="ECO:0000256" key="1">
    <source>
        <dbReference type="ARBA" id="ARBA00023002"/>
    </source>
</evidence>
<dbReference type="SUPFAM" id="SSF50475">
    <property type="entry name" value="FMN-binding split barrel"/>
    <property type="match status" value="1"/>
</dbReference>
<keyword evidence="4" id="KW-1185">Reference proteome</keyword>
<protein>
    <submittedName>
        <fullName evidence="3">PPOX class F420-dependent oxidoreductase</fullName>
    </submittedName>
</protein>
<sequence>MSTSFGAVATANYVLLTTFRKDGTPVATPVWAVSEGDTLYVWTETNAGKVKRIRRDGTVTLQPCSATGKPTGDEIEHGSARVLDAAGTEKVRSLLRRKYWLTAPLLILGSNIRRGKGGTIGVAITPAAAPA</sequence>
<evidence type="ECO:0000313" key="3">
    <source>
        <dbReference type="EMBL" id="MFC3962655.1"/>
    </source>
</evidence>
<dbReference type="PANTHER" id="PTHR35176">
    <property type="entry name" value="HEME OXYGENASE HI_0854-RELATED"/>
    <property type="match status" value="1"/>
</dbReference>
<dbReference type="InterPro" id="IPR019965">
    <property type="entry name" value="PPOX_F420-dep_Rv2061_put"/>
</dbReference>
<accession>A0ABV8DRE6</accession>
<evidence type="ECO:0000259" key="2">
    <source>
        <dbReference type="Pfam" id="PF01243"/>
    </source>
</evidence>
<dbReference type="NCBIfam" id="TIGR03666">
    <property type="entry name" value="Rv2061_F420"/>
    <property type="match status" value="1"/>
</dbReference>
<dbReference type="Proteomes" id="UP001595696">
    <property type="component" value="Unassembled WGS sequence"/>
</dbReference>
<dbReference type="Pfam" id="PF01243">
    <property type="entry name" value="PNPOx_N"/>
    <property type="match status" value="1"/>
</dbReference>
<dbReference type="EMBL" id="JBHSAX010000013">
    <property type="protein sequence ID" value="MFC3962655.1"/>
    <property type="molecule type" value="Genomic_DNA"/>
</dbReference>